<gene>
    <name evidence="1" type="ORF">ACFQ38_01980</name>
</gene>
<comment type="caution">
    <text evidence="1">The sequence shown here is derived from an EMBL/GenBank/DDBJ whole genome shotgun (WGS) entry which is preliminary data.</text>
</comment>
<keyword evidence="2" id="KW-1185">Reference proteome</keyword>
<name>A0ABW3TT78_9BACL</name>
<proteinExistence type="predicted"/>
<organism evidence="1 2">
    <name type="scientific">Sporosarcina contaminans</name>
    <dbReference type="NCBI Taxonomy" id="633403"/>
    <lineage>
        <taxon>Bacteria</taxon>
        <taxon>Bacillati</taxon>
        <taxon>Bacillota</taxon>
        <taxon>Bacilli</taxon>
        <taxon>Bacillales</taxon>
        <taxon>Caryophanaceae</taxon>
        <taxon>Sporosarcina</taxon>
    </lineage>
</organism>
<evidence type="ECO:0008006" key="3">
    <source>
        <dbReference type="Google" id="ProtNLM"/>
    </source>
</evidence>
<dbReference type="RefSeq" id="WP_336822639.1">
    <property type="nucleotide sequence ID" value="NZ_JBHTLT010000013.1"/>
</dbReference>
<sequence>MRTLLAALAIFIIFHILRIDFSNGTIPLAAFYGEEVPCDRNHTEVINVTTVTGDTIESLFALYPDPHTTFVDRLSLFYSLNPHLQNQPIVGGLSVKLPLADPTEKLCD</sequence>
<dbReference type="EMBL" id="JBHTLT010000013">
    <property type="protein sequence ID" value="MFD1203900.1"/>
    <property type="molecule type" value="Genomic_DNA"/>
</dbReference>
<evidence type="ECO:0000313" key="2">
    <source>
        <dbReference type="Proteomes" id="UP001597231"/>
    </source>
</evidence>
<evidence type="ECO:0000313" key="1">
    <source>
        <dbReference type="EMBL" id="MFD1203900.1"/>
    </source>
</evidence>
<accession>A0ABW3TT78</accession>
<protein>
    <recommendedName>
        <fullName evidence="3">LysM domain-containing protein</fullName>
    </recommendedName>
</protein>
<reference evidence="2" key="1">
    <citation type="journal article" date="2019" name="Int. J. Syst. Evol. Microbiol.">
        <title>The Global Catalogue of Microorganisms (GCM) 10K type strain sequencing project: providing services to taxonomists for standard genome sequencing and annotation.</title>
        <authorList>
            <consortium name="The Broad Institute Genomics Platform"/>
            <consortium name="The Broad Institute Genome Sequencing Center for Infectious Disease"/>
            <person name="Wu L."/>
            <person name="Ma J."/>
        </authorList>
    </citation>
    <scope>NUCLEOTIDE SEQUENCE [LARGE SCALE GENOMIC DNA]</scope>
    <source>
        <strain evidence="2">CCUG 53915</strain>
    </source>
</reference>
<dbReference type="Proteomes" id="UP001597231">
    <property type="component" value="Unassembled WGS sequence"/>
</dbReference>